<dbReference type="PANTHER" id="PTHR43133:SF8">
    <property type="entry name" value="RNA POLYMERASE SIGMA FACTOR HI_1459-RELATED"/>
    <property type="match status" value="1"/>
</dbReference>
<dbReference type="Proteomes" id="UP000479293">
    <property type="component" value="Unassembled WGS sequence"/>
</dbReference>
<accession>A0A7C9BIT1</accession>
<dbReference type="GO" id="GO:0003677">
    <property type="term" value="F:DNA binding"/>
    <property type="evidence" value="ECO:0007669"/>
    <property type="project" value="UniProtKB-KW"/>
</dbReference>
<dbReference type="EMBL" id="WHLY01000002">
    <property type="protein sequence ID" value="MPR34757.1"/>
    <property type="molecule type" value="Genomic_DNA"/>
</dbReference>
<protein>
    <submittedName>
        <fullName evidence="8">Sigma-70 family RNA polymerase sigma factor</fullName>
    </submittedName>
</protein>
<reference evidence="8 9" key="1">
    <citation type="submission" date="2019-10" db="EMBL/GenBank/DDBJ databases">
        <title>Draft Genome Sequence of Cytophagaceae sp. SJW1-29.</title>
        <authorList>
            <person name="Choi A."/>
        </authorList>
    </citation>
    <scope>NUCLEOTIDE SEQUENCE [LARGE SCALE GENOMIC DNA]</scope>
    <source>
        <strain evidence="8 9">SJW1-29</strain>
    </source>
</reference>
<evidence type="ECO:0000256" key="1">
    <source>
        <dbReference type="ARBA" id="ARBA00010641"/>
    </source>
</evidence>
<keyword evidence="3" id="KW-0731">Sigma factor</keyword>
<dbReference type="Gene3D" id="1.10.1740.10">
    <property type="match status" value="1"/>
</dbReference>
<dbReference type="SUPFAM" id="SSF88946">
    <property type="entry name" value="Sigma2 domain of RNA polymerase sigma factors"/>
    <property type="match status" value="1"/>
</dbReference>
<dbReference type="InterPro" id="IPR013325">
    <property type="entry name" value="RNA_pol_sigma_r2"/>
</dbReference>
<sequence length="180" mass="20954">MQPSEEQVYIDKVKKGDSAAYRYLVDKYQDMAYTIALRIMRQAEDAEDAAQEGFVKAYQQLHSFEGKSKFSTWLYTIIYRTCLSKLQKQRIPAYPMEEGIDDTDDTVPPLDILETMEKQTYIREAIGRLPSIDGVLITLYYLNENSIREMAEITGLSESNIKVKLFRARKTLEQQLRFLL</sequence>
<keyword evidence="5" id="KW-0804">Transcription</keyword>
<feature type="domain" description="RNA polymerase sigma factor 70 region 4 type 2" evidence="7">
    <location>
        <begin position="121"/>
        <end position="172"/>
    </location>
</feature>
<evidence type="ECO:0000313" key="9">
    <source>
        <dbReference type="Proteomes" id="UP000479293"/>
    </source>
</evidence>
<evidence type="ECO:0000256" key="2">
    <source>
        <dbReference type="ARBA" id="ARBA00023015"/>
    </source>
</evidence>
<dbReference type="GO" id="GO:0016987">
    <property type="term" value="F:sigma factor activity"/>
    <property type="evidence" value="ECO:0007669"/>
    <property type="project" value="UniProtKB-KW"/>
</dbReference>
<evidence type="ECO:0000259" key="6">
    <source>
        <dbReference type="Pfam" id="PF04542"/>
    </source>
</evidence>
<dbReference type="SUPFAM" id="SSF88659">
    <property type="entry name" value="Sigma3 and sigma4 domains of RNA polymerase sigma factors"/>
    <property type="match status" value="1"/>
</dbReference>
<dbReference type="InterPro" id="IPR039425">
    <property type="entry name" value="RNA_pol_sigma-70-like"/>
</dbReference>
<dbReference type="GO" id="GO:0006352">
    <property type="term" value="P:DNA-templated transcription initiation"/>
    <property type="evidence" value="ECO:0007669"/>
    <property type="project" value="InterPro"/>
</dbReference>
<evidence type="ECO:0000256" key="3">
    <source>
        <dbReference type="ARBA" id="ARBA00023082"/>
    </source>
</evidence>
<dbReference type="InterPro" id="IPR014284">
    <property type="entry name" value="RNA_pol_sigma-70_dom"/>
</dbReference>
<dbReference type="RefSeq" id="WP_152761240.1">
    <property type="nucleotide sequence ID" value="NZ_WHLY01000002.1"/>
</dbReference>
<dbReference type="Pfam" id="PF04542">
    <property type="entry name" value="Sigma70_r2"/>
    <property type="match status" value="1"/>
</dbReference>
<keyword evidence="4" id="KW-0238">DNA-binding</keyword>
<dbReference type="InterPro" id="IPR013324">
    <property type="entry name" value="RNA_pol_sigma_r3/r4-like"/>
</dbReference>
<gene>
    <name evidence="8" type="ORF">GBK04_15690</name>
</gene>
<organism evidence="8 9">
    <name type="scientific">Salmonirosea aquatica</name>
    <dbReference type="NCBI Taxonomy" id="2654236"/>
    <lineage>
        <taxon>Bacteria</taxon>
        <taxon>Pseudomonadati</taxon>
        <taxon>Bacteroidota</taxon>
        <taxon>Cytophagia</taxon>
        <taxon>Cytophagales</taxon>
        <taxon>Spirosomataceae</taxon>
        <taxon>Salmonirosea</taxon>
    </lineage>
</organism>
<dbReference type="PANTHER" id="PTHR43133">
    <property type="entry name" value="RNA POLYMERASE ECF-TYPE SIGMA FACTO"/>
    <property type="match status" value="1"/>
</dbReference>
<dbReference type="InterPro" id="IPR013249">
    <property type="entry name" value="RNA_pol_sigma70_r4_t2"/>
</dbReference>
<proteinExistence type="inferred from homology"/>
<dbReference type="NCBIfam" id="TIGR02937">
    <property type="entry name" value="sigma70-ECF"/>
    <property type="match status" value="1"/>
</dbReference>
<name>A0A7C9BIT1_9BACT</name>
<evidence type="ECO:0000256" key="4">
    <source>
        <dbReference type="ARBA" id="ARBA00023125"/>
    </source>
</evidence>
<feature type="domain" description="RNA polymerase sigma-70 region 2" evidence="6">
    <location>
        <begin position="24"/>
        <end position="90"/>
    </location>
</feature>
<dbReference type="InterPro" id="IPR007627">
    <property type="entry name" value="RNA_pol_sigma70_r2"/>
</dbReference>
<dbReference type="Gene3D" id="1.10.10.10">
    <property type="entry name" value="Winged helix-like DNA-binding domain superfamily/Winged helix DNA-binding domain"/>
    <property type="match status" value="1"/>
</dbReference>
<dbReference type="Pfam" id="PF08281">
    <property type="entry name" value="Sigma70_r4_2"/>
    <property type="match status" value="1"/>
</dbReference>
<dbReference type="AlphaFoldDB" id="A0A7C9BIT1"/>
<evidence type="ECO:0000256" key="5">
    <source>
        <dbReference type="ARBA" id="ARBA00023163"/>
    </source>
</evidence>
<evidence type="ECO:0000259" key="7">
    <source>
        <dbReference type="Pfam" id="PF08281"/>
    </source>
</evidence>
<keyword evidence="9" id="KW-1185">Reference proteome</keyword>
<evidence type="ECO:0000313" key="8">
    <source>
        <dbReference type="EMBL" id="MPR34757.1"/>
    </source>
</evidence>
<dbReference type="InterPro" id="IPR036388">
    <property type="entry name" value="WH-like_DNA-bd_sf"/>
</dbReference>
<keyword evidence="2" id="KW-0805">Transcription regulation</keyword>
<comment type="similarity">
    <text evidence="1">Belongs to the sigma-70 factor family. ECF subfamily.</text>
</comment>
<comment type="caution">
    <text evidence="8">The sequence shown here is derived from an EMBL/GenBank/DDBJ whole genome shotgun (WGS) entry which is preliminary data.</text>
</comment>